<dbReference type="InterPro" id="IPR008995">
    <property type="entry name" value="Mo/tungstate-bd_C_term_dom"/>
</dbReference>
<dbReference type="GO" id="GO:0003677">
    <property type="term" value="F:DNA binding"/>
    <property type="evidence" value="ECO:0007669"/>
    <property type="project" value="InterPro"/>
</dbReference>
<evidence type="ECO:0000313" key="6">
    <source>
        <dbReference type="Proteomes" id="UP000482800"/>
    </source>
</evidence>
<evidence type="ECO:0000259" key="3">
    <source>
        <dbReference type="PROSITE" id="PS50937"/>
    </source>
</evidence>
<evidence type="ECO:0000256" key="2">
    <source>
        <dbReference type="PROSITE-ProRule" id="PRU01213"/>
    </source>
</evidence>
<reference evidence="5 6" key="2">
    <citation type="submission" date="2020-03" db="EMBL/GenBank/DDBJ databases">
        <authorList>
            <person name="Ichikawa N."/>
            <person name="Kimura A."/>
            <person name="Kitahashi Y."/>
            <person name="Uohara A."/>
        </authorList>
    </citation>
    <scope>NUCLEOTIDE SEQUENCE [LARGE SCALE GENOMIC DNA]</scope>
    <source>
        <strain evidence="5 6">NBRC 108639</strain>
    </source>
</reference>
<dbReference type="InterPro" id="IPR004606">
    <property type="entry name" value="Mop_domain"/>
</dbReference>
<protein>
    <submittedName>
        <fullName evidence="5">MerR family transcriptional regulator</fullName>
    </submittedName>
</protein>
<reference evidence="5 6" key="1">
    <citation type="submission" date="2020-03" db="EMBL/GenBank/DDBJ databases">
        <title>Whole genome shotgun sequence of Phytohabitans houttuyneae NBRC 108639.</title>
        <authorList>
            <person name="Komaki H."/>
            <person name="Tamura T."/>
        </authorList>
    </citation>
    <scope>NUCLEOTIDE SEQUENCE [LARGE SCALE GENOMIC DNA]</scope>
    <source>
        <strain evidence="5 6">NBRC 108639</strain>
    </source>
</reference>
<evidence type="ECO:0000259" key="4">
    <source>
        <dbReference type="PROSITE" id="PS51866"/>
    </source>
</evidence>
<evidence type="ECO:0000313" key="5">
    <source>
        <dbReference type="EMBL" id="GFJ82325.1"/>
    </source>
</evidence>
<accession>A0A6V8KNQ5</accession>
<dbReference type="NCBIfam" id="TIGR01764">
    <property type="entry name" value="excise"/>
    <property type="match status" value="1"/>
</dbReference>
<dbReference type="Pfam" id="PF00376">
    <property type="entry name" value="MerR"/>
    <property type="match status" value="1"/>
</dbReference>
<dbReference type="GO" id="GO:0015689">
    <property type="term" value="P:molybdate ion transport"/>
    <property type="evidence" value="ECO:0007669"/>
    <property type="project" value="InterPro"/>
</dbReference>
<feature type="domain" description="HTH merR-type" evidence="3">
    <location>
        <begin position="11"/>
        <end position="48"/>
    </location>
</feature>
<dbReference type="AlphaFoldDB" id="A0A6V8KNQ5"/>
<evidence type="ECO:0000256" key="1">
    <source>
        <dbReference type="ARBA" id="ARBA00022505"/>
    </source>
</evidence>
<dbReference type="CDD" id="cd04762">
    <property type="entry name" value="HTH_MerR-trunc"/>
    <property type="match status" value="1"/>
</dbReference>
<dbReference type="Pfam" id="PF03459">
    <property type="entry name" value="TOBE"/>
    <property type="match status" value="1"/>
</dbReference>
<name>A0A6V8KNQ5_9ACTN</name>
<keyword evidence="6" id="KW-1185">Reference proteome</keyword>
<dbReference type="PROSITE" id="PS50937">
    <property type="entry name" value="HTH_MERR_2"/>
    <property type="match status" value="1"/>
</dbReference>
<keyword evidence="1 2" id="KW-0500">Molybdenum</keyword>
<dbReference type="EMBL" id="BLPF01000002">
    <property type="protein sequence ID" value="GFJ82325.1"/>
    <property type="molecule type" value="Genomic_DNA"/>
</dbReference>
<dbReference type="Proteomes" id="UP000482800">
    <property type="component" value="Unassembled WGS sequence"/>
</dbReference>
<dbReference type="Gene3D" id="1.10.1660.10">
    <property type="match status" value="1"/>
</dbReference>
<dbReference type="InterPro" id="IPR005116">
    <property type="entry name" value="Transp-assoc_OB_typ1"/>
</dbReference>
<dbReference type="SUPFAM" id="SSF50331">
    <property type="entry name" value="MOP-like"/>
    <property type="match status" value="1"/>
</dbReference>
<dbReference type="Gene3D" id="2.40.50.100">
    <property type="match status" value="1"/>
</dbReference>
<dbReference type="PROSITE" id="PS51866">
    <property type="entry name" value="MOP"/>
    <property type="match status" value="1"/>
</dbReference>
<dbReference type="GO" id="GO:0006355">
    <property type="term" value="P:regulation of DNA-templated transcription"/>
    <property type="evidence" value="ECO:0007669"/>
    <property type="project" value="InterPro"/>
</dbReference>
<dbReference type="InterPro" id="IPR010093">
    <property type="entry name" value="SinI_DNA-bd"/>
</dbReference>
<gene>
    <name evidence="5" type="ORF">Phou_065050</name>
</gene>
<sequence>MLGARLLGVTVFRIGEAAELLGVSADTVRRWVDAGRLAAGRDEHGHRVIAGADLAGFVRSQAVDGEERSEESSARNRLRGIVTAVVKDTVMAQVDIQAGPFRVVSLMSREAVDALDLEVGSVAVAVIKSTTVVVERSAPAGGRGRASA</sequence>
<organism evidence="5 6">
    <name type="scientific">Phytohabitans houttuyneae</name>
    <dbReference type="NCBI Taxonomy" id="1076126"/>
    <lineage>
        <taxon>Bacteria</taxon>
        <taxon>Bacillati</taxon>
        <taxon>Actinomycetota</taxon>
        <taxon>Actinomycetes</taxon>
        <taxon>Micromonosporales</taxon>
        <taxon>Micromonosporaceae</taxon>
    </lineage>
</organism>
<dbReference type="InterPro" id="IPR000551">
    <property type="entry name" value="MerR-type_HTH_dom"/>
</dbReference>
<feature type="domain" description="Mop" evidence="4">
    <location>
        <begin position="71"/>
        <end position="136"/>
    </location>
</feature>
<comment type="caution">
    <text evidence="5">The sequence shown here is derived from an EMBL/GenBank/DDBJ whole genome shotgun (WGS) entry which is preliminary data.</text>
</comment>
<proteinExistence type="predicted"/>